<evidence type="ECO:0000256" key="3">
    <source>
        <dbReference type="ARBA" id="ARBA00022833"/>
    </source>
</evidence>
<reference evidence="10 11" key="1">
    <citation type="submission" date="2017-04" db="EMBL/GenBank/DDBJ databases">
        <title>Genome Sequence of the Model Brown-Rot Fungus Postia placenta SB12.</title>
        <authorList>
            <consortium name="DOE Joint Genome Institute"/>
            <person name="Gaskell J."/>
            <person name="Kersten P."/>
            <person name="Larrondo L.F."/>
            <person name="Canessa P."/>
            <person name="Martinez D."/>
            <person name="Hibbett D."/>
            <person name="Schmoll M."/>
            <person name="Kubicek C.P."/>
            <person name="Martinez A.T."/>
            <person name="Yadav J."/>
            <person name="Master E."/>
            <person name="Magnuson J.K."/>
            <person name="James T."/>
            <person name="Yaver D."/>
            <person name="Berka R."/>
            <person name="Labutti K."/>
            <person name="Lipzen A."/>
            <person name="Aerts A."/>
            <person name="Barry K."/>
            <person name="Henrissat B."/>
            <person name="Blanchette R."/>
            <person name="Grigoriev I."/>
            <person name="Cullen D."/>
        </authorList>
    </citation>
    <scope>NUCLEOTIDE SEQUENCE [LARGE SCALE GENOMIC DNA]</scope>
    <source>
        <strain evidence="10 11">MAD-698-R-SB12</strain>
    </source>
</reference>
<sequence length="1092" mass="122039">MYTGNVEHASAPGLSYGTLPQVQYEGFEPSPYEEEEAQMNSIGLADQPDVAPAAPLFDLSRVQYTLPAPLMSLVVSSDVLSMGLSNNFIVQIELSRSEQVVKIPIPRKPTEFLIHKLFLDPSGRHLLVTSLTGENWYLYRGWKKPKQLKNFKMVIESVAWNKAALLASAHSTSTREILIGARNGTIYEAMLDAEEDFFKSQERYCQPVLTLPERQPVTGLKFEFFPPSDPRKALVIVTTPSRIYQFVGAPDRRSDDNGRVFLGLFASYRDSPQKFSELPGNVDYSELHTYGSDAGQANSLPRSLAWMTTPGIYHGMLNFESTSDDLIDGAQLLPYPVLTSPSASPAQASGSLDVPLSMALTEFHFVLLYHDRVVSLSSLNEQMSYEEMLPVKPNEGVKGMAADPVRGTYWVYTDQSLFELVVTNEHRDVWRIYLDKGNYDAALRYAKTASQRDHVMSAQARAFFDEGRYFQAAQCYAQCSVSFEEVTLKFLDVGERDALRSYLTSRLERTKKTDISQRMMLATWLVEFYLSKCNELDDLIASESVSHDVDNLHAERTILEDDLRQFLQTYKANLDPKTVYELILGHGRTDMYLHYATVISDLERVVEHWIMEEEWAKAIDVINRQSNLELYYRFGPVLIRQAPKETVDSWLRQQALVPLRLVPALLRLQHAPRDPLSPNQAVRYLNHVIFERGNTSPTIHNLMITFYAFVPSSSSGSSSASHSDDDGPLLRFLSSAPSDPLTGKPYYDLDYALRLCKQAGRTQPCVHIYSKMGLYECSVDLALEKGDLELAKINADMPEDDEQLRKKLWLKIAKAMRFLENTDLLKIEDILPFFPDFVVIDDFKDEICNALEGYAAHIDTLKADMDEATRNAEAIKQDIAALSKRFITIDSTEKCSVCGQALFTRQFYVFPCQHTFHADCLIGLTKEFLPSHALRRILALQNELVKSSQKGPLDRSAITNPTLGAGTPPPRQPAVQRTLLSANFGIGQGHTRGANSLGRNLLSAGDRLRDLISPDTLASVVTAPAGWIPGIGTGAGAGAKRGGGEKDAEKTERLRRELEDVLAASCPLCESVVAGLDKPFVQPGEVDASWAL</sequence>
<keyword evidence="6" id="KW-0175">Coiled coil</keyword>
<evidence type="ECO:0000256" key="2">
    <source>
        <dbReference type="ARBA" id="ARBA00022771"/>
    </source>
</evidence>
<keyword evidence="2" id="KW-0863">Zinc-finger</keyword>
<evidence type="ECO:0000313" key="10">
    <source>
        <dbReference type="EMBL" id="OSX67376.1"/>
    </source>
</evidence>
<dbReference type="GO" id="GO:0005768">
    <property type="term" value="C:endosome"/>
    <property type="evidence" value="ECO:0007669"/>
    <property type="project" value="TreeGrafter"/>
</dbReference>
<dbReference type="GO" id="GO:0006904">
    <property type="term" value="P:vesicle docking involved in exocytosis"/>
    <property type="evidence" value="ECO:0007669"/>
    <property type="project" value="TreeGrafter"/>
</dbReference>
<evidence type="ECO:0000259" key="9">
    <source>
        <dbReference type="Pfam" id="PF26148"/>
    </source>
</evidence>
<name>A0A1X6NG37_9APHY</name>
<dbReference type="OrthoDB" id="1845386at2759"/>
<dbReference type="InterPro" id="IPR058919">
    <property type="entry name" value="Pep3/Vps18_RING_C"/>
</dbReference>
<dbReference type="GO" id="GO:0030897">
    <property type="term" value="C:HOPS complex"/>
    <property type="evidence" value="ECO:0007669"/>
    <property type="project" value="TreeGrafter"/>
</dbReference>
<protein>
    <submittedName>
        <fullName evidence="10">Uncharacterized protein</fullName>
    </submittedName>
</protein>
<evidence type="ECO:0000259" key="8">
    <source>
        <dbReference type="Pfam" id="PF05131"/>
    </source>
</evidence>
<feature type="domain" description="Pep3/Vps18 beta-propeller" evidence="8">
    <location>
        <begin position="55"/>
        <end position="422"/>
    </location>
</feature>
<keyword evidence="4" id="KW-0472">Membrane</keyword>
<dbReference type="GO" id="GO:0007033">
    <property type="term" value="P:vacuole organization"/>
    <property type="evidence" value="ECO:0007669"/>
    <property type="project" value="TreeGrafter"/>
</dbReference>
<dbReference type="EMBL" id="KZ110591">
    <property type="protein sequence ID" value="OSX67376.1"/>
    <property type="molecule type" value="Genomic_DNA"/>
</dbReference>
<feature type="region of interest" description="Disordered" evidence="7">
    <location>
        <begin position="951"/>
        <end position="973"/>
    </location>
</feature>
<dbReference type="Gene3D" id="3.30.40.10">
    <property type="entry name" value="Zinc/RING finger domain, C3HC4 (zinc finger)"/>
    <property type="match status" value="1"/>
</dbReference>
<dbReference type="STRING" id="670580.A0A1X6NG37"/>
<dbReference type="Pfam" id="PF05131">
    <property type="entry name" value="Pep3_Vps18"/>
    <property type="match status" value="1"/>
</dbReference>
<dbReference type="InterPro" id="IPR007810">
    <property type="entry name" value="Pep3/Vps18_beta-prop"/>
</dbReference>
<dbReference type="PANTHER" id="PTHR23323:SF26">
    <property type="entry name" value="VACUOLAR PROTEIN SORTING-ASSOCIATED PROTEIN 18 HOMOLOG"/>
    <property type="match status" value="1"/>
</dbReference>
<keyword evidence="11" id="KW-1185">Reference proteome</keyword>
<keyword evidence="3" id="KW-0862">Zinc</keyword>
<accession>A0A1X6NG37</accession>
<keyword evidence="1" id="KW-0479">Metal-binding</keyword>
<dbReference type="GeneID" id="36327250"/>
<dbReference type="GO" id="GO:0007032">
    <property type="term" value="P:endosome organization"/>
    <property type="evidence" value="ECO:0007669"/>
    <property type="project" value="TreeGrafter"/>
</dbReference>
<evidence type="ECO:0000256" key="7">
    <source>
        <dbReference type="SAM" id="MobiDB-lite"/>
    </source>
</evidence>
<gene>
    <name evidence="10" type="ORF">POSPLADRAFT_1068456</name>
</gene>
<dbReference type="GO" id="GO:0008270">
    <property type="term" value="F:zinc ion binding"/>
    <property type="evidence" value="ECO:0007669"/>
    <property type="project" value="UniProtKB-KW"/>
</dbReference>
<dbReference type="AlphaFoldDB" id="A0A1X6NG37"/>
<dbReference type="RefSeq" id="XP_024344170.1">
    <property type="nucleotide sequence ID" value="XM_024482300.1"/>
</dbReference>
<dbReference type="PANTHER" id="PTHR23323">
    <property type="entry name" value="VACUOLAR PROTEIN SORTING-ASSOCIATED PROTEIN"/>
    <property type="match status" value="1"/>
</dbReference>
<feature type="domain" description="Pep3/Vps18 RING C-terminal" evidence="9">
    <location>
        <begin position="890"/>
        <end position="952"/>
    </location>
</feature>
<dbReference type="Proteomes" id="UP000194127">
    <property type="component" value="Unassembled WGS sequence"/>
</dbReference>
<evidence type="ECO:0000256" key="4">
    <source>
        <dbReference type="ARBA" id="ARBA00023136"/>
    </source>
</evidence>
<evidence type="ECO:0000256" key="1">
    <source>
        <dbReference type="ARBA" id="ARBA00022723"/>
    </source>
</evidence>
<feature type="coiled-coil region" evidence="6">
    <location>
        <begin position="851"/>
        <end position="885"/>
    </location>
</feature>
<dbReference type="CDD" id="cd16462">
    <property type="entry name" value="RING-H2_Pep3p-like"/>
    <property type="match status" value="1"/>
</dbReference>
<dbReference type="SUPFAM" id="SSF57850">
    <property type="entry name" value="RING/U-box"/>
    <property type="match status" value="1"/>
</dbReference>
<comment type="subcellular location">
    <subcellularLocation>
        <location evidence="5">Endomembrane system</location>
        <topology evidence="5">Peripheral membrane protein</topology>
        <orientation evidence="5">Cytoplasmic side</orientation>
    </subcellularLocation>
</comment>
<dbReference type="InterPro" id="IPR013083">
    <property type="entry name" value="Znf_RING/FYVE/PHD"/>
</dbReference>
<evidence type="ECO:0000256" key="5">
    <source>
        <dbReference type="ARBA" id="ARBA00029433"/>
    </source>
</evidence>
<organism evidence="10 11">
    <name type="scientific">Postia placenta MAD-698-R-SB12</name>
    <dbReference type="NCBI Taxonomy" id="670580"/>
    <lineage>
        <taxon>Eukaryota</taxon>
        <taxon>Fungi</taxon>
        <taxon>Dikarya</taxon>
        <taxon>Basidiomycota</taxon>
        <taxon>Agaricomycotina</taxon>
        <taxon>Agaricomycetes</taxon>
        <taxon>Polyporales</taxon>
        <taxon>Adustoporiaceae</taxon>
        <taxon>Rhodonia</taxon>
    </lineage>
</organism>
<evidence type="ECO:0000313" key="11">
    <source>
        <dbReference type="Proteomes" id="UP000194127"/>
    </source>
</evidence>
<dbReference type="GO" id="GO:0048284">
    <property type="term" value="P:organelle fusion"/>
    <property type="evidence" value="ECO:0007669"/>
    <property type="project" value="TreeGrafter"/>
</dbReference>
<evidence type="ECO:0000256" key="6">
    <source>
        <dbReference type="SAM" id="Coils"/>
    </source>
</evidence>
<dbReference type="Pfam" id="PF26148">
    <property type="entry name" value="VPS18_RING_C"/>
    <property type="match status" value="1"/>
</dbReference>
<proteinExistence type="predicted"/>
<dbReference type="GO" id="GO:0030674">
    <property type="term" value="F:protein-macromolecule adaptor activity"/>
    <property type="evidence" value="ECO:0007669"/>
    <property type="project" value="TreeGrafter"/>
</dbReference>